<feature type="chain" id="PRO_5039036143" description="Secreted protein" evidence="1">
    <location>
        <begin position="22"/>
        <end position="307"/>
    </location>
</feature>
<evidence type="ECO:0008006" key="4">
    <source>
        <dbReference type="Google" id="ProtNLM"/>
    </source>
</evidence>
<dbReference type="PROSITE" id="PS51257">
    <property type="entry name" value="PROKAR_LIPOPROTEIN"/>
    <property type="match status" value="1"/>
</dbReference>
<evidence type="ECO:0000256" key="1">
    <source>
        <dbReference type="SAM" id="SignalP"/>
    </source>
</evidence>
<sequence length="307" mass="31775">MNRNKLLLTGVLLGSALLVLSACSSDSDDGDAVSSETVSTAGTTAPAVTDVNPASFEMDGRYVFDVPMGDGTTSLCVMADSSITCSGKAPEDAPDITVEPFPTQPPGAITLDEDGLTWYMLEGVPPAPGKLEHSQRITHGGITCETDAEGTLDCALGDNGFTINHEDAAISLRGTVRVTAEAEAPEAEASSTKPTAVDGGVDGDYSSTDEPMGEGTWCGVAHPEETEAYVHKGSVGCLTAQEVIAEYRDRRMSEGGGNTLAMQVGEWNCSSPTAMSSQELSEEIFNGTIPVATVCDNPDGTRIAAAV</sequence>
<gene>
    <name evidence="2" type="ORF">CVA01_15940</name>
</gene>
<protein>
    <recommendedName>
        <fullName evidence="4">Secreted protein</fullName>
    </recommendedName>
</protein>
<feature type="signal peptide" evidence="1">
    <location>
        <begin position="1"/>
        <end position="21"/>
    </location>
</feature>
<dbReference type="RefSeq" id="WP_141329857.1">
    <property type="nucleotide sequence ID" value="NZ_BJNT01000012.1"/>
</dbReference>
<dbReference type="AlphaFoldDB" id="A0A4Y4C576"/>
<dbReference type="GeneID" id="82887729"/>
<dbReference type="EMBL" id="BJNT01000012">
    <property type="protein sequence ID" value="GEC86280.1"/>
    <property type="molecule type" value="Genomic_DNA"/>
</dbReference>
<organism evidence="2 3">
    <name type="scientific">Corynebacterium variabile</name>
    <dbReference type="NCBI Taxonomy" id="1727"/>
    <lineage>
        <taxon>Bacteria</taxon>
        <taxon>Bacillati</taxon>
        <taxon>Actinomycetota</taxon>
        <taxon>Actinomycetes</taxon>
        <taxon>Mycobacteriales</taxon>
        <taxon>Corynebacteriaceae</taxon>
        <taxon>Corynebacterium</taxon>
    </lineage>
</organism>
<dbReference type="Proteomes" id="UP000319986">
    <property type="component" value="Unassembled WGS sequence"/>
</dbReference>
<keyword evidence="1" id="KW-0732">Signal</keyword>
<accession>A0A4Y4C576</accession>
<evidence type="ECO:0000313" key="3">
    <source>
        <dbReference type="Proteomes" id="UP000319986"/>
    </source>
</evidence>
<reference evidence="2 3" key="1">
    <citation type="submission" date="2019-06" db="EMBL/GenBank/DDBJ databases">
        <title>Whole genome shotgun sequence of Corynebacterium variabile NBRC 15286.</title>
        <authorList>
            <person name="Hosoyama A."/>
            <person name="Uohara A."/>
            <person name="Ohji S."/>
            <person name="Ichikawa N."/>
        </authorList>
    </citation>
    <scope>NUCLEOTIDE SEQUENCE [LARGE SCALE GENOMIC DNA]</scope>
    <source>
        <strain evidence="2 3">NBRC 15286</strain>
    </source>
</reference>
<evidence type="ECO:0000313" key="2">
    <source>
        <dbReference type="EMBL" id="GEC86280.1"/>
    </source>
</evidence>
<proteinExistence type="predicted"/>
<comment type="caution">
    <text evidence="2">The sequence shown here is derived from an EMBL/GenBank/DDBJ whole genome shotgun (WGS) entry which is preliminary data.</text>
</comment>
<name>A0A4Y4C576_9CORY</name>